<dbReference type="AlphaFoldDB" id="A0A239N924"/>
<name>A0A239N924_9ACTN</name>
<dbReference type="OrthoDB" id="6313019at2"/>
<protein>
    <submittedName>
        <fullName evidence="1">Uncharacterized protein</fullName>
    </submittedName>
</protein>
<sequence>MELPAGATGFDAAVADEAEVRGFTTACHHAARATGGAVTRVVPAGPTPSFHTVEISLGQQRIAVLRHSTLPLVAFTDPRGDGELALTFVDHPDLAAAMSGVPVLSAGQLNAPVSQADLGALGPAEHEQIGYWRPTSVGELLFNFWD</sequence>
<reference evidence="1 2" key="1">
    <citation type="submission" date="2017-06" db="EMBL/GenBank/DDBJ databases">
        <authorList>
            <person name="Kim H.J."/>
            <person name="Triplett B.A."/>
        </authorList>
    </citation>
    <scope>NUCLEOTIDE SEQUENCE [LARGE SCALE GENOMIC DNA]</scope>
    <source>
        <strain evidence="1 2">CGMCC 4.5593</strain>
    </source>
</reference>
<evidence type="ECO:0000313" key="2">
    <source>
        <dbReference type="Proteomes" id="UP000198362"/>
    </source>
</evidence>
<accession>A0A239N924</accession>
<gene>
    <name evidence="1" type="ORF">SAMN05421812_10820</name>
</gene>
<dbReference type="EMBL" id="FZPH01000008">
    <property type="protein sequence ID" value="SNT51426.1"/>
    <property type="molecule type" value="Genomic_DNA"/>
</dbReference>
<dbReference type="RefSeq" id="WP_089251118.1">
    <property type="nucleotide sequence ID" value="NZ_FZPH01000008.1"/>
</dbReference>
<dbReference type="Proteomes" id="UP000198362">
    <property type="component" value="Unassembled WGS sequence"/>
</dbReference>
<organism evidence="1 2">
    <name type="scientific">Asanoa hainanensis</name>
    <dbReference type="NCBI Taxonomy" id="560556"/>
    <lineage>
        <taxon>Bacteria</taxon>
        <taxon>Bacillati</taxon>
        <taxon>Actinomycetota</taxon>
        <taxon>Actinomycetes</taxon>
        <taxon>Micromonosporales</taxon>
        <taxon>Micromonosporaceae</taxon>
        <taxon>Asanoa</taxon>
    </lineage>
</organism>
<keyword evidence="2" id="KW-1185">Reference proteome</keyword>
<proteinExistence type="predicted"/>
<evidence type="ECO:0000313" key="1">
    <source>
        <dbReference type="EMBL" id="SNT51426.1"/>
    </source>
</evidence>